<feature type="domain" description="2Fe-2S ferredoxin-type" evidence="6">
    <location>
        <begin position="3"/>
        <end position="88"/>
    </location>
</feature>
<dbReference type="PROSITE" id="PS51387">
    <property type="entry name" value="FAD_PCMH"/>
    <property type="match status" value="1"/>
</dbReference>
<dbReference type="InterPro" id="IPR016208">
    <property type="entry name" value="Ald_Oxase/xanthine_DH-like"/>
</dbReference>
<name>A0A317MXW1_9GAMM</name>
<dbReference type="SUPFAM" id="SSF56176">
    <property type="entry name" value="FAD-binding/transporter-associated domain-like"/>
    <property type="match status" value="1"/>
</dbReference>
<keyword evidence="5" id="KW-0408">Iron</keyword>
<dbReference type="Pfam" id="PF00111">
    <property type="entry name" value="Fer2"/>
    <property type="match status" value="1"/>
</dbReference>
<dbReference type="Gene3D" id="3.10.20.30">
    <property type="match status" value="1"/>
</dbReference>
<dbReference type="PIRSF" id="PIRSF036557">
    <property type="entry name" value="XdhA_RC"/>
    <property type="match status" value="1"/>
</dbReference>
<evidence type="ECO:0000256" key="3">
    <source>
        <dbReference type="ARBA" id="ARBA00022827"/>
    </source>
</evidence>
<organism evidence="8 9">
    <name type="scientific">Plasticicumulans acidivorans</name>
    <dbReference type="NCBI Taxonomy" id="886464"/>
    <lineage>
        <taxon>Bacteria</taxon>
        <taxon>Pseudomonadati</taxon>
        <taxon>Pseudomonadota</taxon>
        <taxon>Gammaproteobacteria</taxon>
        <taxon>Candidatus Competibacteraceae</taxon>
        <taxon>Plasticicumulans</taxon>
    </lineage>
</organism>
<feature type="domain" description="FAD-binding PCMH-type" evidence="7">
    <location>
        <begin position="202"/>
        <end position="375"/>
    </location>
</feature>
<dbReference type="InterPro" id="IPR002346">
    <property type="entry name" value="Mopterin_DH_FAD-bd"/>
</dbReference>
<dbReference type="EMBL" id="QGTJ01000002">
    <property type="protein sequence ID" value="PWV64455.1"/>
    <property type="molecule type" value="Genomic_DNA"/>
</dbReference>
<dbReference type="InterPro" id="IPR014307">
    <property type="entry name" value="Xanthine_DH_ssu"/>
</dbReference>
<dbReference type="InterPro" id="IPR001041">
    <property type="entry name" value="2Fe-2S_ferredoxin-type"/>
</dbReference>
<accession>A0A317MXW1</accession>
<evidence type="ECO:0000256" key="4">
    <source>
        <dbReference type="ARBA" id="ARBA00023002"/>
    </source>
</evidence>
<keyword evidence="1" id="KW-0285">Flavoprotein</keyword>
<evidence type="ECO:0000259" key="7">
    <source>
        <dbReference type="PROSITE" id="PS51387"/>
    </source>
</evidence>
<dbReference type="Gene3D" id="3.30.465.10">
    <property type="match status" value="1"/>
</dbReference>
<dbReference type="RefSeq" id="WP_246004523.1">
    <property type="nucleotide sequence ID" value="NZ_QGTJ01000002.1"/>
</dbReference>
<reference evidence="8 9" key="1">
    <citation type="submission" date="2018-05" db="EMBL/GenBank/DDBJ databases">
        <title>Genomic Encyclopedia of Type Strains, Phase IV (KMG-IV): sequencing the most valuable type-strain genomes for metagenomic binning, comparative biology and taxonomic classification.</title>
        <authorList>
            <person name="Goeker M."/>
        </authorList>
    </citation>
    <scope>NUCLEOTIDE SEQUENCE [LARGE SCALE GENOMIC DNA]</scope>
    <source>
        <strain evidence="8 9">DSM 23606</strain>
    </source>
</reference>
<dbReference type="SUPFAM" id="SSF55447">
    <property type="entry name" value="CO dehydrogenase flavoprotein C-terminal domain-like"/>
    <property type="match status" value="1"/>
</dbReference>
<keyword evidence="4" id="KW-0560">Oxidoreductase</keyword>
<dbReference type="InterPro" id="IPR036318">
    <property type="entry name" value="FAD-bd_PCMH-like_sf"/>
</dbReference>
<dbReference type="Pfam" id="PF00941">
    <property type="entry name" value="FAD_binding_5"/>
    <property type="match status" value="1"/>
</dbReference>
<dbReference type="PANTHER" id="PTHR45444">
    <property type="entry name" value="XANTHINE DEHYDROGENASE"/>
    <property type="match status" value="1"/>
</dbReference>
<dbReference type="PROSITE" id="PS00197">
    <property type="entry name" value="2FE2S_FER_1"/>
    <property type="match status" value="1"/>
</dbReference>
<dbReference type="GO" id="GO:0051537">
    <property type="term" value="F:2 iron, 2 sulfur cluster binding"/>
    <property type="evidence" value="ECO:0007669"/>
    <property type="project" value="InterPro"/>
</dbReference>
<dbReference type="InterPro" id="IPR016166">
    <property type="entry name" value="FAD-bd_PCMH"/>
</dbReference>
<keyword evidence="9" id="KW-1185">Reference proteome</keyword>
<dbReference type="Gene3D" id="3.30.390.50">
    <property type="entry name" value="CO dehydrogenase flavoprotein, C-terminal domain"/>
    <property type="match status" value="1"/>
</dbReference>
<dbReference type="InterPro" id="IPR005107">
    <property type="entry name" value="CO_DH_flav_C"/>
</dbReference>
<dbReference type="AlphaFoldDB" id="A0A317MXW1"/>
<evidence type="ECO:0000259" key="6">
    <source>
        <dbReference type="PROSITE" id="PS51085"/>
    </source>
</evidence>
<dbReference type="NCBIfam" id="TIGR02963">
    <property type="entry name" value="xanthine_xdhA"/>
    <property type="match status" value="1"/>
</dbReference>
<dbReference type="PANTHER" id="PTHR45444:SF3">
    <property type="entry name" value="XANTHINE DEHYDROGENASE"/>
    <property type="match status" value="1"/>
</dbReference>
<evidence type="ECO:0000256" key="2">
    <source>
        <dbReference type="ARBA" id="ARBA00022723"/>
    </source>
</evidence>
<dbReference type="Pfam" id="PF03450">
    <property type="entry name" value="CO_deh_flav_C"/>
    <property type="match status" value="1"/>
</dbReference>
<proteinExistence type="predicted"/>
<dbReference type="SMART" id="SM01092">
    <property type="entry name" value="CO_deh_flav_C"/>
    <property type="match status" value="1"/>
</dbReference>
<dbReference type="SUPFAM" id="SSF54292">
    <property type="entry name" value="2Fe-2S ferredoxin-like"/>
    <property type="match status" value="1"/>
</dbReference>
<evidence type="ECO:0000256" key="5">
    <source>
        <dbReference type="ARBA" id="ARBA00023004"/>
    </source>
</evidence>
<dbReference type="InterPro" id="IPR016169">
    <property type="entry name" value="FAD-bd_PCMH_sub2"/>
</dbReference>
<dbReference type="InterPro" id="IPR012675">
    <property type="entry name" value="Beta-grasp_dom_sf"/>
</dbReference>
<evidence type="ECO:0000313" key="9">
    <source>
        <dbReference type="Proteomes" id="UP000246569"/>
    </source>
</evidence>
<comment type="caution">
    <text evidence="8">The sequence shown here is derived from an EMBL/GenBank/DDBJ whole genome shotgun (WGS) entry which is preliminary data.</text>
</comment>
<dbReference type="Gene3D" id="3.30.43.10">
    <property type="entry name" value="Uridine Diphospho-n-acetylenolpyruvylglucosamine Reductase, domain 2"/>
    <property type="match status" value="1"/>
</dbReference>
<dbReference type="Proteomes" id="UP000246569">
    <property type="component" value="Unassembled WGS sequence"/>
</dbReference>
<evidence type="ECO:0000256" key="1">
    <source>
        <dbReference type="ARBA" id="ARBA00022630"/>
    </source>
</evidence>
<dbReference type="PROSITE" id="PS51085">
    <property type="entry name" value="2FE2S_FER_2"/>
    <property type="match status" value="1"/>
</dbReference>
<dbReference type="InterPro" id="IPR036884">
    <property type="entry name" value="2Fe-2S-bd_dom_sf"/>
</dbReference>
<dbReference type="GO" id="GO:0071949">
    <property type="term" value="F:FAD binding"/>
    <property type="evidence" value="ECO:0007669"/>
    <property type="project" value="InterPro"/>
</dbReference>
<keyword evidence="3" id="KW-0274">FAD</keyword>
<dbReference type="GO" id="GO:0005506">
    <property type="term" value="F:iron ion binding"/>
    <property type="evidence" value="ECO:0007669"/>
    <property type="project" value="InterPro"/>
</dbReference>
<dbReference type="InterPro" id="IPR016167">
    <property type="entry name" value="FAD-bd_PCMH_sub1"/>
</dbReference>
<keyword evidence="2" id="KW-0479">Metal-binding</keyword>
<dbReference type="InterPro" id="IPR036010">
    <property type="entry name" value="2Fe-2S_ferredoxin-like_sf"/>
</dbReference>
<dbReference type="Gene3D" id="1.10.150.120">
    <property type="entry name" value="[2Fe-2S]-binding domain"/>
    <property type="match status" value="1"/>
</dbReference>
<gene>
    <name evidence="8" type="ORF">C7443_102104</name>
</gene>
<dbReference type="InterPro" id="IPR012175">
    <property type="entry name" value="Xanth_DH_ssu_bac"/>
</dbReference>
<dbReference type="Pfam" id="PF01799">
    <property type="entry name" value="Fer2_2"/>
    <property type="match status" value="1"/>
</dbReference>
<dbReference type="InterPro" id="IPR002888">
    <property type="entry name" value="2Fe-2S-bd"/>
</dbReference>
<sequence length="497" mass="52343">MRDTIRLLLDGSELDIASPPPTQTLLQYLRETLGHTACKEGCAEGDCGACSVVLAERAGTGLRWRAINACIALLPSLDGKAVYTAAGLAAADGRLHPVQQAMVETHASQCGFCTPGFVMSLFALFKSAGTPDRADIDRALAGNLCRCTGYRPIIDAALRMHALADANDPHGLARPGPAAAGDFETALLAQLDAIAPQQPLAYTHAGQHFCAPLTLSAACHALAAAPEATLLAGGTDIGLWLTKALRQLPALIYLGRVAELQALASDEHALLIGAAVPLSDAWAALLGEYPELTEIAERFASPPIRNAGTLGGNLANGSPIGDGLPVLIALGAQIELVSRRGTRWLALEDYYLGYRRQARQADELLARIRVPRRQPGQQLAAYKVAKRYDQDIAAVCAAFSLQLDAAGSIAEARVACGGMAATVHRARGCEAALRGRRWEAQTLAAACTALATDYTPLDDLRASAAYRQRVAANLLRRFFSETTAPAIATRAVAGGCR</sequence>
<dbReference type="InterPro" id="IPR006058">
    <property type="entry name" value="2Fe2S_fd_BS"/>
</dbReference>
<evidence type="ECO:0000313" key="8">
    <source>
        <dbReference type="EMBL" id="PWV64455.1"/>
    </source>
</evidence>
<dbReference type="GO" id="GO:0004854">
    <property type="term" value="F:xanthine dehydrogenase activity"/>
    <property type="evidence" value="ECO:0007669"/>
    <property type="project" value="InterPro"/>
</dbReference>
<dbReference type="SUPFAM" id="SSF47741">
    <property type="entry name" value="CO dehydrogenase ISP C-domain like"/>
    <property type="match status" value="1"/>
</dbReference>
<protein>
    <submittedName>
        <fullName evidence="8">Xanthine dehydrogenase small subunit</fullName>
    </submittedName>
</protein>
<dbReference type="InterPro" id="IPR036683">
    <property type="entry name" value="CO_DH_flav_C_dom_sf"/>
</dbReference>